<name>A0A0F9RXE6_9ZZZZ</name>
<feature type="region of interest" description="Disordered" evidence="1">
    <location>
        <begin position="1"/>
        <end position="25"/>
    </location>
</feature>
<evidence type="ECO:0008006" key="3">
    <source>
        <dbReference type="Google" id="ProtNLM"/>
    </source>
</evidence>
<comment type="caution">
    <text evidence="2">The sequence shown here is derived from an EMBL/GenBank/DDBJ whole genome shotgun (WGS) entry which is preliminary data.</text>
</comment>
<evidence type="ECO:0000313" key="2">
    <source>
        <dbReference type="EMBL" id="KKN54607.1"/>
    </source>
</evidence>
<dbReference type="SUPFAM" id="SSF158682">
    <property type="entry name" value="TerB-like"/>
    <property type="match status" value="1"/>
</dbReference>
<proteinExistence type="predicted"/>
<gene>
    <name evidence="2" type="ORF">LCGC14_0590720</name>
</gene>
<protein>
    <recommendedName>
        <fullName evidence="3">Co-chaperone DjlA N-terminal domain-containing protein</fullName>
    </recommendedName>
</protein>
<dbReference type="InterPro" id="IPR007486">
    <property type="entry name" value="YebE"/>
</dbReference>
<dbReference type="AlphaFoldDB" id="A0A0F9RXE6"/>
<accession>A0A0F9RXE6</accession>
<reference evidence="2" key="1">
    <citation type="journal article" date="2015" name="Nature">
        <title>Complex archaea that bridge the gap between prokaryotes and eukaryotes.</title>
        <authorList>
            <person name="Spang A."/>
            <person name="Saw J.H."/>
            <person name="Jorgensen S.L."/>
            <person name="Zaremba-Niedzwiedzka K."/>
            <person name="Martijn J."/>
            <person name="Lind A.E."/>
            <person name="van Eijk R."/>
            <person name="Schleper C."/>
            <person name="Guy L."/>
            <person name="Ettema T.J."/>
        </authorList>
    </citation>
    <scope>NUCLEOTIDE SEQUENCE</scope>
</reference>
<dbReference type="InterPro" id="IPR029024">
    <property type="entry name" value="TerB-like"/>
</dbReference>
<dbReference type="Pfam" id="PF04391">
    <property type="entry name" value="DUF533"/>
    <property type="match status" value="1"/>
</dbReference>
<dbReference type="CDD" id="cd07178">
    <property type="entry name" value="terB_like_YebE"/>
    <property type="match status" value="1"/>
</dbReference>
<evidence type="ECO:0000256" key="1">
    <source>
        <dbReference type="SAM" id="MobiDB-lite"/>
    </source>
</evidence>
<feature type="compositionally biased region" description="Basic and acidic residues" evidence="1">
    <location>
        <begin position="9"/>
        <end position="20"/>
    </location>
</feature>
<dbReference type="EMBL" id="LAZR01000921">
    <property type="protein sequence ID" value="KKN54607.1"/>
    <property type="molecule type" value="Genomic_DNA"/>
</dbReference>
<sequence length="106" mass="11566">MIQAAKSDGTFDDKEREKLLSKLNEADPDEEAFVKAQMDAPVDVDKLVAQTPDGMGPKVYAMALLAIELDTQQEAQFLHKLANGYGMTPGEVNEIHSQVGVPSLYT</sequence>
<organism evidence="2">
    <name type="scientific">marine sediment metagenome</name>
    <dbReference type="NCBI Taxonomy" id="412755"/>
    <lineage>
        <taxon>unclassified sequences</taxon>
        <taxon>metagenomes</taxon>
        <taxon>ecological metagenomes</taxon>
    </lineage>
</organism>